<dbReference type="OrthoDB" id="341421at2759"/>
<name>A0A9N8WFB1_9GLOM</name>
<reference evidence="1" key="1">
    <citation type="submission" date="2021-06" db="EMBL/GenBank/DDBJ databases">
        <authorList>
            <person name="Kallberg Y."/>
            <person name="Tangrot J."/>
            <person name="Rosling A."/>
        </authorList>
    </citation>
    <scope>NUCLEOTIDE SEQUENCE</scope>
    <source>
        <strain evidence="1">BR232B</strain>
    </source>
</reference>
<gene>
    <name evidence="1" type="ORF">PBRASI_LOCUS1942</name>
</gene>
<evidence type="ECO:0000313" key="2">
    <source>
        <dbReference type="Proteomes" id="UP000789739"/>
    </source>
</evidence>
<dbReference type="Proteomes" id="UP000789739">
    <property type="component" value="Unassembled WGS sequence"/>
</dbReference>
<comment type="caution">
    <text evidence="1">The sequence shown here is derived from an EMBL/GenBank/DDBJ whole genome shotgun (WGS) entry which is preliminary data.</text>
</comment>
<sequence length="109" mass="12345">MTTIKKGEERLHSTRKRNLFLSVDGSSLARLTSIHPSSTHAQSLIARWKDTLIGRLDKINEENDQLVFGYLERMFQTTLSKADIVMNNLSRESNLPDMGQVSENIKVGN</sequence>
<dbReference type="EMBL" id="CAJVPI010000139">
    <property type="protein sequence ID" value="CAG8487958.1"/>
    <property type="molecule type" value="Genomic_DNA"/>
</dbReference>
<dbReference type="AlphaFoldDB" id="A0A9N8WFB1"/>
<protein>
    <submittedName>
        <fullName evidence="1">10253_t:CDS:1</fullName>
    </submittedName>
</protein>
<keyword evidence="2" id="KW-1185">Reference proteome</keyword>
<evidence type="ECO:0000313" key="1">
    <source>
        <dbReference type="EMBL" id="CAG8487958.1"/>
    </source>
</evidence>
<organism evidence="1 2">
    <name type="scientific">Paraglomus brasilianum</name>
    <dbReference type="NCBI Taxonomy" id="144538"/>
    <lineage>
        <taxon>Eukaryota</taxon>
        <taxon>Fungi</taxon>
        <taxon>Fungi incertae sedis</taxon>
        <taxon>Mucoromycota</taxon>
        <taxon>Glomeromycotina</taxon>
        <taxon>Glomeromycetes</taxon>
        <taxon>Paraglomerales</taxon>
        <taxon>Paraglomeraceae</taxon>
        <taxon>Paraglomus</taxon>
    </lineage>
</organism>
<accession>A0A9N8WFB1</accession>
<proteinExistence type="predicted"/>